<keyword evidence="1" id="KW-0328">Glycosyltransferase</keyword>
<dbReference type="GO" id="GO:0008915">
    <property type="term" value="F:lipid-A-disaccharide synthase activity"/>
    <property type="evidence" value="ECO:0007669"/>
    <property type="project" value="UniProtKB-EC"/>
</dbReference>
<comment type="caution">
    <text evidence="1">The sequence shown here is derived from an EMBL/GenBank/DDBJ whole genome shotgun (WGS) entry which is preliminary data.</text>
</comment>
<name>A0A5U8T0L0_SALET</name>
<reference evidence="1" key="1">
    <citation type="submission" date="2018-07" db="EMBL/GenBank/DDBJ databases">
        <authorList>
            <person name="Ashton P.M."/>
            <person name="Dallman T."/>
            <person name="Nair S."/>
            <person name="De Pinna E."/>
            <person name="Peters T."/>
            <person name="Grant K."/>
        </authorList>
    </citation>
    <scope>NUCLEOTIDE SEQUENCE</scope>
    <source>
        <strain evidence="1">296838</strain>
    </source>
</reference>
<keyword evidence="1" id="KW-0808">Transferase</keyword>
<dbReference type="AlphaFoldDB" id="A0A5U8T0L0"/>
<dbReference type="EMBL" id="AAGUAT010000438">
    <property type="protein sequence ID" value="EBR9859864.1"/>
    <property type="molecule type" value="Genomic_DNA"/>
</dbReference>
<protein>
    <submittedName>
        <fullName evidence="1">Lipid-A-disaccharide synthase</fullName>
        <ecNumber evidence="1">2.4.1.182</ecNumber>
    </submittedName>
</protein>
<accession>A0A5U8T0L0</accession>
<proteinExistence type="predicted"/>
<organism evidence="1">
    <name type="scientific">Salmonella enterica subsp. enterica serovar Chester</name>
    <dbReference type="NCBI Taxonomy" id="149386"/>
    <lineage>
        <taxon>Bacteria</taxon>
        <taxon>Pseudomonadati</taxon>
        <taxon>Pseudomonadota</taxon>
        <taxon>Gammaproteobacteria</taxon>
        <taxon>Enterobacterales</taxon>
        <taxon>Enterobacteriaceae</taxon>
        <taxon>Salmonella</taxon>
    </lineage>
</organism>
<evidence type="ECO:0000313" key="1">
    <source>
        <dbReference type="EMBL" id="EBR9859864.1"/>
    </source>
</evidence>
<sequence>ANALLPLLQGGEAVDKLRETFLELHQKIRLDADNQAAQAVSDIASN</sequence>
<gene>
    <name evidence="1" type="primary">lpxB</name>
    <name evidence="1" type="ORF">DS524_29460</name>
</gene>
<feature type="non-terminal residue" evidence="1">
    <location>
        <position position="1"/>
    </location>
</feature>
<dbReference type="EC" id="2.4.1.182" evidence="1"/>